<evidence type="ECO:0008006" key="3">
    <source>
        <dbReference type="Google" id="ProtNLM"/>
    </source>
</evidence>
<reference evidence="1 2" key="1">
    <citation type="submission" date="2018-06" db="EMBL/GenBank/DDBJ databases">
        <title>Extensive metabolic versatility and redundancy in microbially diverse, dynamic hydrothermal sediments.</title>
        <authorList>
            <person name="Dombrowski N."/>
            <person name="Teske A."/>
            <person name="Baker B.J."/>
        </authorList>
    </citation>
    <scope>NUCLEOTIDE SEQUENCE [LARGE SCALE GENOMIC DNA]</scope>
    <source>
        <strain evidence="1">B66_G16</strain>
    </source>
</reference>
<dbReference type="AlphaFoldDB" id="A0A497EU19"/>
<comment type="caution">
    <text evidence="1">The sequence shown here is derived from an EMBL/GenBank/DDBJ whole genome shotgun (WGS) entry which is preliminary data.</text>
</comment>
<evidence type="ECO:0000313" key="2">
    <source>
        <dbReference type="Proteomes" id="UP000278475"/>
    </source>
</evidence>
<dbReference type="Proteomes" id="UP000278475">
    <property type="component" value="Unassembled WGS sequence"/>
</dbReference>
<sequence>MIGGVVLTAYTCPYCGANIEYPKLMSIELHYDADEEVLPVKLPSVLKLDVVCQSCGKRCVAYYSLVKLEAV</sequence>
<protein>
    <recommendedName>
        <fullName evidence="3">CpXC domain-containing protein</fullName>
    </recommendedName>
</protein>
<accession>A0A497EU19</accession>
<dbReference type="EMBL" id="QMQV01000002">
    <property type="protein sequence ID" value="RLE50646.1"/>
    <property type="molecule type" value="Genomic_DNA"/>
</dbReference>
<organism evidence="1 2">
    <name type="scientific">Thermoproteota archaeon</name>
    <dbReference type="NCBI Taxonomy" id="2056631"/>
    <lineage>
        <taxon>Archaea</taxon>
        <taxon>Thermoproteota</taxon>
    </lineage>
</organism>
<name>A0A497EU19_9CREN</name>
<proteinExistence type="predicted"/>
<gene>
    <name evidence="1" type="ORF">DRJ31_00395</name>
</gene>
<evidence type="ECO:0000313" key="1">
    <source>
        <dbReference type="EMBL" id="RLE50646.1"/>
    </source>
</evidence>